<comment type="similarity">
    <text evidence="3">Belongs to the CASC3 family.</text>
</comment>
<evidence type="ECO:0000256" key="10">
    <source>
        <dbReference type="ARBA" id="ARBA00023161"/>
    </source>
</evidence>
<keyword evidence="14" id="KW-0812">Transmembrane</keyword>
<dbReference type="GO" id="GO:0051028">
    <property type="term" value="P:mRNA transport"/>
    <property type="evidence" value="ECO:0007669"/>
    <property type="project" value="UniProtKB-KW"/>
</dbReference>
<sequence>MGSGGEEDVEYESDPEESKRALGMRRRVEASDDEGDAEAEAELEAEAKGADRRVICSDVSDGEGGVADYDEEEEEEELDEEEAEEELDDEEEEDEVYEEERGIDEGGGVNGSVAMPKGSDGADEKPHLEEEDEEEGGESGNKDDEEKKENEPFAVPTAGVFYMHDDRFRDNAGARHRRMRGGRRLWESKDDRKWGHDKYEEITSQERHYKEGRKLSRGNYRGGRGKSRGVGRGGYARGNRKGYENSGNQTQVPKAVVRGRGPRRYEPAMKNGDQTSQMQNRQSSSKPFEKTSHTSSGRTAGSTSNYESDPVPAAKKQVSSNLNYASPPFYPSGSSNKEMNLASKRDVQTGSTSRSGRPGVVEEGVSVQQNNALLRGKNVVDTTIGMDKLYIEESINPSVGKSLNSMHAVPPGSSGVNASQSSHPRAPLRGGAIPVQMNFQPSIAHNQVNKFAPTQHQSTVQRNHAPARIPTTLQASVLQIGQRPGTGSQASSPPKTSVAISSLDSGEIDATSESGKSKGALVGKGRGGSQGSGRGSFVYGGAMGTAGNMGGNHGDPNFPAFLPVMQFGGQHPGGIGVPAVGMAFPGYVAQPNGLGNSEMTWLPVLAGAAGALGATYCPPYLTVDGAYHGRQSGQASAAATSSKETDANKASNEWKPPQRTEPVNDEFGQRQNKPRRQVLSLFLLLLLMHEFSSGVRGGFGILRDEFWTVKYFTYDATCLNKTIKASIRPFVLQHLLWSTLGCNRFQDFLEVVAAWQVVVACVIVRFFLRFACIFSEA</sequence>
<evidence type="ECO:0000259" key="15">
    <source>
        <dbReference type="SMART" id="SM01044"/>
    </source>
</evidence>
<feature type="region of interest" description="Disordered" evidence="13">
    <location>
        <begin position="204"/>
        <end position="338"/>
    </location>
</feature>
<feature type="compositionally biased region" description="Basic and acidic residues" evidence="13">
    <location>
        <begin position="204"/>
        <end position="214"/>
    </location>
</feature>
<feature type="region of interest" description="Disordered" evidence="13">
    <location>
        <begin position="505"/>
        <end position="533"/>
    </location>
</feature>
<evidence type="ECO:0000313" key="16">
    <source>
        <dbReference type="EMBL" id="RYR50748.1"/>
    </source>
</evidence>
<feature type="compositionally biased region" description="Basic and acidic residues" evidence="13">
    <location>
        <begin position="45"/>
        <end position="55"/>
    </location>
</feature>
<comment type="subcellular location">
    <subcellularLocation>
        <location evidence="2">Cytoplasm</location>
    </subcellularLocation>
    <subcellularLocation>
        <location evidence="1">Nucleus</location>
    </subcellularLocation>
</comment>
<evidence type="ECO:0000256" key="5">
    <source>
        <dbReference type="ARBA" id="ARBA00022490"/>
    </source>
</evidence>
<keyword evidence="14" id="KW-0472">Membrane</keyword>
<evidence type="ECO:0000256" key="2">
    <source>
        <dbReference type="ARBA" id="ARBA00004496"/>
    </source>
</evidence>
<reference evidence="16 17" key="1">
    <citation type="submission" date="2019-01" db="EMBL/GenBank/DDBJ databases">
        <title>Sequencing of cultivated peanut Arachis hypogaea provides insights into genome evolution and oil improvement.</title>
        <authorList>
            <person name="Chen X."/>
        </authorList>
    </citation>
    <scope>NUCLEOTIDE SEQUENCE [LARGE SCALE GENOMIC DNA]</scope>
    <source>
        <strain evidence="17">cv. Fuhuasheng</strain>
        <tissue evidence="16">Leaves</tissue>
    </source>
</reference>
<evidence type="ECO:0000256" key="4">
    <source>
        <dbReference type="ARBA" id="ARBA00022448"/>
    </source>
</evidence>
<keyword evidence="7" id="KW-0509">mRNA transport</keyword>
<dbReference type="PANTHER" id="PTHR46837:SF5">
    <property type="entry name" value="PROTEIN MLN51 HOMOLOG"/>
    <property type="match status" value="1"/>
</dbReference>
<dbReference type="InterPro" id="IPR044796">
    <property type="entry name" value="MLN51_plant"/>
</dbReference>
<feature type="compositionally biased region" description="Basic and acidic residues" evidence="13">
    <location>
        <begin position="16"/>
        <end position="30"/>
    </location>
</feature>
<feature type="compositionally biased region" description="Basic and acidic residues" evidence="13">
    <location>
        <begin position="140"/>
        <end position="151"/>
    </location>
</feature>
<dbReference type="GO" id="GO:0035145">
    <property type="term" value="C:exon-exon junction complex"/>
    <property type="evidence" value="ECO:0007669"/>
    <property type="project" value="InterPro"/>
</dbReference>
<organism evidence="16 17">
    <name type="scientific">Arachis hypogaea</name>
    <name type="common">Peanut</name>
    <dbReference type="NCBI Taxonomy" id="3818"/>
    <lineage>
        <taxon>Eukaryota</taxon>
        <taxon>Viridiplantae</taxon>
        <taxon>Streptophyta</taxon>
        <taxon>Embryophyta</taxon>
        <taxon>Tracheophyta</taxon>
        <taxon>Spermatophyta</taxon>
        <taxon>Magnoliopsida</taxon>
        <taxon>eudicotyledons</taxon>
        <taxon>Gunneridae</taxon>
        <taxon>Pentapetalae</taxon>
        <taxon>rosids</taxon>
        <taxon>fabids</taxon>
        <taxon>Fabales</taxon>
        <taxon>Fabaceae</taxon>
        <taxon>Papilionoideae</taxon>
        <taxon>50 kb inversion clade</taxon>
        <taxon>dalbergioids sensu lato</taxon>
        <taxon>Dalbergieae</taxon>
        <taxon>Pterocarpus clade</taxon>
        <taxon>Arachis</taxon>
    </lineage>
</organism>
<feature type="compositionally biased region" description="Acidic residues" evidence="13">
    <location>
        <begin position="1"/>
        <end position="15"/>
    </location>
</feature>
<dbReference type="Pfam" id="PF09405">
    <property type="entry name" value="Btz"/>
    <property type="match status" value="1"/>
</dbReference>
<name>A0A445CIL1_ARAHY</name>
<evidence type="ECO:0000256" key="14">
    <source>
        <dbReference type="SAM" id="Phobius"/>
    </source>
</evidence>
<feature type="domain" description="Btz" evidence="15">
    <location>
        <begin position="114"/>
        <end position="225"/>
    </location>
</feature>
<keyword evidence="8" id="KW-0810">Translation regulation</keyword>
<feature type="compositionally biased region" description="Acidic residues" evidence="13">
    <location>
        <begin position="31"/>
        <end position="44"/>
    </location>
</feature>
<dbReference type="GO" id="GO:0000184">
    <property type="term" value="P:nuclear-transcribed mRNA catabolic process, nonsense-mediated decay"/>
    <property type="evidence" value="ECO:0007669"/>
    <property type="project" value="UniProtKB-KW"/>
</dbReference>
<dbReference type="GO" id="GO:0006417">
    <property type="term" value="P:regulation of translation"/>
    <property type="evidence" value="ECO:0007669"/>
    <property type="project" value="UniProtKB-KW"/>
</dbReference>
<evidence type="ECO:0000256" key="9">
    <source>
        <dbReference type="ARBA" id="ARBA00022884"/>
    </source>
</evidence>
<feature type="compositionally biased region" description="Polar residues" evidence="13">
    <location>
        <begin position="272"/>
        <end position="286"/>
    </location>
</feature>
<feature type="region of interest" description="Disordered" evidence="13">
    <location>
        <begin position="343"/>
        <end position="362"/>
    </location>
</feature>
<keyword evidence="4" id="KW-0813">Transport</keyword>
<dbReference type="GO" id="GO:0008380">
    <property type="term" value="P:RNA splicing"/>
    <property type="evidence" value="ECO:0007669"/>
    <property type="project" value="UniProtKB-KW"/>
</dbReference>
<evidence type="ECO:0000256" key="3">
    <source>
        <dbReference type="ARBA" id="ARBA00009548"/>
    </source>
</evidence>
<evidence type="ECO:0000256" key="1">
    <source>
        <dbReference type="ARBA" id="ARBA00004123"/>
    </source>
</evidence>
<comment type="caution">
    <text evidence="16">The sequence shown here is derived from an EMBL/GenBank/DDBJ whole genome shotgun (WGS) entry which is preliminary data.</text>
</comment>
<evidence type="ECO:0000256" key="7">
    <source>
        <dbReference type="ARBA" id="ARBA00022816"/>
    </source>
</evidence>
<dbReference type="Proteomes" id="UP000289738">
    <property type="component" value="Chromosome A07"/>
</dbReference>
<keyword evidence="11" id="KW-0508">mRNA splicing</keyword>
<feature type="region of interest" description="Disordered" evidence="13">
    <location>
        <begin position="634"/>
        <end position="671"/>
    </location>
</feature>
<evidence type="ECO:0000313" key="17">
    <source>
        <dbReference type="Proteomes" id="UP000289738"/>
    </source>
</evidence>
<dbReference type="SMART" id="SM01044">
    <property type="entry name" value="Btz"/>
    <property type="match status" value="1"/>
</dbReference>
<dbReference type="EMBL" id="SDMP01000007">
    <property type="protein sequence ID" value="RYR50748.1"/>
    <property type="molecule type" value="Genomic_DNA"/>
</dbReference>
<dbReference type="GO" id="GO:0006397">
    <property type="term" value="P:mRNA processing"/>
    <property type="evidence" value="ECO:0007669"/>
    <property type="project" value="UniProtKB-KW"/>
</dbReference>
<dbReference type="InterPro" id="IPR018545">
    <property type="entry name" value="Btz_dom"/>
</dbReference>
<feature type="compositionally biased region" description="Polar residues" evidence="13">
    <location>
        <begin position="293"/>
        <end position="307"/>
    </location>
</feature>
<evidence type="ECO:0000256" key="13">
    <source>
        <dbReference type="SAM" id="MobiDB-lite"/>
    </source>
</evidence>
<feature type="compositionally biased region" description="Acidic residues" evidence="13">
    <location>
        <begin position="68"/>
        <end position="98"/>
    </location>
</feature>
<evidence type="ECO:0000256" key="6">
    <source>
        <dbReference type="ARBA" id="ARBA00022664"/>
    </source>
</evidence>
<accession>A0A445CIL1</accession>
<evidence type="ECO:0000256" key="8">
    <source>
        <dbReference type="ARBA" id="ARBA00022845"/>
    </source>
</evidence>
<keyword evidence="9" id="KW-0694">RNA-binding</keyword>
<dbReference type="PANTHER" id="PTHR46837">
    <property type="entry name" value="PROTEIN MLN51 HOMOLOG"/>
    <property type="match status" value="1"/>
</dbReference>
<dbReference type="AlphaFoldDB" id="A0A445CIL1"/>
<keyword evidence="14" id="KW-1133">Transmembrane helix</keyword>
<feature type="transmembrane region" description="Helical" evidence="14">
    <location>
        <begin position="748"/>
        <end position="768"/>
    </location>
</feature>
<keyword evidence="6" id="KW-0507">mRNA processing</keyword>
<keyword evidence="5" id="KW-0963">Cytoplasm</keyword>
<keyword evidence="12" id="KW-0539">Nucleus</keyword>
<feature type="region of interest" description="Disordered" evidence="13">
    <location>
        <begin position="1"/>
        <end position="159"/>
    </location>
</feature>
<keyword evidence="17" id="KW-1185">Reference proteome</keyword>
<proteinExistence type="inferred from homology"/>
<dbReference type="GO" id="GO:0005737">
    <property type="term" value="C:cytoplasm"/>
    <property type="evidence" value="ECO:0007669"/>
    <property type="project" value="UniProtKB-SubCell"/>
</dbReference>
<gene>
    <name evidence="16" type="ORF">Ahy_A07g037368</name>
</gene>
<dbReference type="STRING" id="3818.A0A445CIL1"/>
<protein>
    <recommendedName>
        <fullName evidence="15">Btz domain-containing protein</fullName>
    </recommendedName>
</protein>
<feature type="compositionally biased region" description="Gly residues" evidence="13">
    <location>
        <begin position="522"/>
        <end position="533"/>
    </location>
</feature>
<keyword evidence="10" id="KW-0866">Nonsense-mediated mRNA decay</keyword>
<dbReference type="GO" id="GO:0003729">
    <property type="term" value="F:mRNA binding"/>
    <property type="evidence" value="ECO:0007669"/>
    <property type="project" value="InterPro"/>
</dbReference>
<evidence type="ECO:0000256" key="12">
    <source>
        <dbReference type="ARBA" id="ARBA00023242"/>
    </source>
</evidence>
<evidence type="ECO:0000256" key="11">
    <source>
        <dbReference type="ARBA" id="ARBA00023187"/>
    </source>
</evidence>